<dbReference type="EMBL" id="REFH01000007">
    <property type="protein sequence ID" value="RMA77837.1"/>
    <property type="molecule type" value="Genomic_DNA"/>
</dbReference>
<sequence>MSKLIHKLIIISTILILSSCATSNRIDALKPEPDDATPLVYDNTPSFINLPISVKLKDIENQTNLLLNGLIYEDNIIEDDDIEMKIWKSAPITIKNDNGTKTNRIKTVMPLRATVKYRIGTERLGIKMYDIREFYLDGIVTVVSDVALVNWKLNTKSELKSLDWNENPTMTVFGKNVPVTYLINPGVKLFKTKIENKIDDIIAKSMDFKPNVLDAVEKISAPFKMSDTYESWLRIVPIEIYSTNAKLKNDTFILDMGMKCYMETIVGKEPETKYNASKINIKPVLKIPQDITANIVAISTYREASKIMTKNFSGQEFGSGSKKVKVQNVNIWNKNEKMIIALDLLGSINGTIYLSGSPKYNEQTKEIYFDQLTYVLDTKSKLMRTANWLVEGIVLKKIEQSCRYSIKPNLEEGQKSMMTYLKNYSPMPGVFVNGKMDEIQFQKIQLTNQAIIAFIKVKGNVNVSVNGLK</sequence>
<keyword evidence="3" id="KW-1185">Reference proteome</keyword>
<name>A0A3L9ZZU7_9FLAO</name>
<dbReference type="AlphaFoldDB" id="A0A3L9ZZU7"/>
<keyword evidence="1" id="KW-0732">Signal</keyword>
<evidence type="ECO:0000313" key="3">
    <source>
        <dbReference type="Proteomes" id="UP000280368"/>
    </source>
</evidence>
<comment type="caution">
    <text evidence="2">The sequence shown here is derived from an EMBL/GenBank/DDBJ whole genome shotgun (WGS) entry which is preliminary data.</text>
</comment>
<dbReference type="Proteomes" id="UP000280368">
    <property type="component" value="Unassembled WGS sequence"/>
</dbReference>
<dbReference type="PROSITE" id="PS51257">
    <property type="entry name" value="PROKAR_LIPOPROTEIN"/>
    <property type="match status" value="1"/>
</dbReference>
<reference evidence="2 3" key="1">
    <citation type="submission" date="2018-10" db="EMBL/GenBank/DDBJ databases">
        <title>Genomic Encyclopedia of Archaeal and Bacterial Type Strains, Phase II (KMG-II): from individual species to whole genera.</title>
        <authorList>
            <person name="Goeker M."/>
        </authorList>
    </citation>
    <scope>NUCLEOTIDE SEQUENCE [LARGE SCALE GENOMIC DNA]</scope>
    <source>
        <strain evidence="2 3">DSM 19727</strain>
    </source>
</reference>
<dbReference type="Pfam" id="PF14356">
    <property type="entry name" value="DUF4403"/>
    <property type="match status" value="1"/>
</dbReference>
<dbReference type="RefSeq" id="WP_121923976.1">
    <property type="nucleotide sequence ID" value="NZ_CBCSGA010000002.1"/>
</dbReference>
<evidence type="ECO:0000313" key="2">
    <source>
        <dbReference type="EMBL" id="RMA77837.1"/>
    </source>
</evidence>
<dbReference type="OrthoDB" id="617059at2"/>
<dbReference type="InterPro" id="IPR025515">
    <property type="entry name" value="DUF4403"/>
</dbReference>
<organism evidence="2 3">
    <name type="scientific">Flavobacterium weaverense</name>
    <dbReference type="NCBI Taxonomy" id="271156"/>
    <lineage>
        <taxon>Bacteria</taxon>
        <taxon>Pseudomonadati</taxon>
        <taxon>Bacteroidota</taxon>
        <taxon>Flavobacteriia</taxon>
        <taxon>Flavobacteriales</taxon>
        <taxon>Flavobacteriaceae</taxon>
        <taxon>Flavobacterium</taxon>
    </lineage>
</organism>
<protein>
    <submittedName>
        <fullName evidence="2">Uncharacterized protein DUF4403</fullName>
    </submittedName>
</protein>
<accession>A0A3L9ZZU7</accession>
<feature type="signal peptide" evidence="1">
    <location>
        <begin position="1"/>
        <end position="23"/>
    </location>
</feature>
<feature type="chain" id="PRO_5017982014" evidence="1">
    <location>
        <begin position="24"/>
        <end position="469"/>
    </location>
</feature>
<proteinExistence type="predicted"/>
<gene>
    <name evidence="2" type="ORF">BC961_0187</name>
</gene>
<evidence type="ECO:0000256" key="1">
    <source>
        <dbReference type="SAM" id="SignalP"/>
    </source>
</evidence>